<gene>
    <name evidence="1" type="ORF">DFR75_105300</name>
</gene>
<evidence type="ECO:0000313" key="1">
    <source>
        <dbReference type="EMBL" id="TDP33062.1"/>
    </source>
</evidence>
<keyword evidence="2" id="KW-1185">Reference proteome</keyword>
<dbReference type="InterPro" id="IPR058532">
    <property type="entry name" value="YjbR/MT2646/Rv2570-like"/>
</dbReference>
<reference evidence="1 2" key="1">
    <citation type="submission" date="2019-03" db="EMBL/GenBank/DDBJ databases">
        <title>Genomic Encyclopedia of Type Strains, Phase IV (KMG-IV): sequencing the most valuable type-strain genomes for metagenomic binning, comparative biology and taxonomic classification.</title>
        <authorList>
            <person name="Goeker M."/>
        </authorList>
    </citation>
    <scope>NUCLEOTIDE SEQUENCE [LARGE SCALE GENOMIC DNA]</scope>
    <source>
        <strain evidence="1 2">DSM 44496</strain>
    </source>
</reference>
<sequence>MTPDEVRLLALGFEGATERDHHGRPSFRRRTIFATLPDDEHLRVMLPEEGIREAVAESPAWCAESWWGRKLAAVQVTLADAAPELVAEMLGDAWDAHG</sequence>
<evidence type="ECO:0000313" key="2">
    <source>
        <dbReference type="Proteomes" id="UP000295087"/>
    </source>
</evidence>
<dbReference type="EMBL" id="SNXK01000005">
    <property type="protein sequence ID" value="TDP33062.1"/>
    <property type="molecule type" value="Genomic_DNA"/>
</dbReference>
<dbReference type="Pfam" id="PF04237">
    <property type="entry name" value="YjbR"/>
    <property type="match status" value="1"/>
</dbReference>
<dbReference type="RefSeq" id="WP_067489529.1">
    <property type="nucleotide sequence ID" value="NZ_SNXK01000005.1"/>
</dbReference>
<protein>
    <submittedName>
        <fullName evidence="1">YjbR protein</fullName>
    </submittedName>
</protein>
<accession>A0A4V3CN87</accession>
<proteinExistence type="predicted"/>
<comment type="caution">
    <text evidence="1">The sequence shown here is derived from an EMBL/GenBank/DDBJ whole genome shotgun (WGS) entry which is preliminary data.</text>
</comment>
<dbReference type="Proteomes" id="UP000295087">
    <property type="component" value="Unassembled WGS sequence"/>
</dbReference>
<name>A0A4V3CN87_NOCIG</name>
<organism evidence="1 2">
    <name type="scientific">Nocardia ignorata</name>
    <dbReference type="NCBI Taxonomy" id="145285"/>
    <lineage>
        <taxon>Bacteria</taxon>
        <taxon>Bacillati</taxon>
        <taxon>Actinomycetota</taxon>
        <taxon>Actinomycetes</taxon>
        <taxon>Mycobacteriales</taxon>
        <taxon>Nocardiaceae</taxon>
        <taxon>Nocardia</taxon>
    </lineage>
</organism>
<dbReference type="AlphaFoldDB" id="A0A4V3CN87"/>